<dbReference type="GeneID" id="100370320"/>
<feature type="compositionally biased region" description="Basic and acidic residues" evidence="1">
    <location>
        <begin position="119"/>
        <end position="153"/>
    </location>
</feature>
<sequence length="167" mass="19719">MKLHVVVFLFAVIGAAVTEDVDREDEKTGTNKPVERELHHLSHKSKSELENRRKEHLKAHPDVEGSPKIVVEGRKLPRHKEEKMMEIRNSELSPEEKALKLENVKQYFRSQMKSLVKEANSHAKLAAERRRTLEQRKEERKHAVSARKPEKQNNRRHPKFRDWKVEN</sequence>
<reference evidence="4" key="1">
    <citation type="submission" date="2025-08" db="UniProtKB">
        <authorList>
            <consortium name="RefSeq"/>
        </authorList>
    </citation>
    <scope>IDENTIFICATION</scope>
    <source>
        <tissue evidence="4">Testes</tissue>
    </source>
</reference>
<feature type="region of interest" description="Disordered" evidence="1">
    <location>
        <begin position="21"/>
        <end position="68"/>
    </location>
</feature>
<feature type="signal peptide" evidence="2">
    <location>
        <begin position="1"/>
        <end position="18"/>
    </location>
</feature>
<proteinExistence type="predicted"/>
<feature type="region of interest" description="Disordered" evidence="1">
    <location>
        <begin position="119"/>
        <end position="167"/>
    </location>
</feature>
<evidence type="ECO:0000256" key="2">
    <source>
        <dbReference type="SAM" id="SignalP"/>
    </source>
</evidence>
<accession>A0ABM0GVL0</accession>
<dbReference type="RefSeq" id="XP_002738282.1">
    <property type="nucleotide sequence ID" value="XM_002738236.2"/>
</dbReference>
<evidence type="ECO:0000313" key="4">
    <source>
        <dbReference type="RefSeq" id="XP_002738282.1"/>
    </source>
</evidence>
<evidence type="ECO:0000256" key="1">
    <source>
        <dbReference type="SAM" id="MobiDB-lite"/>
    </source>
</evidence>
<gene>
    <name evidence="4" type="primary">LOC100370320</name>
</gene>
<feature type="compositionally biased region" description="Basic and acidic residues" evidence="1">
    <location>
        <begin position="24"/>
        <end position="68"/>
    </location>
</feature>
<protein>
    <submittedName>
        <fullName evidence="4">Uncharacterized protein LOC100370320</fullName>
    </submittedName>
</protein>
<keyword evidence="2" id="KW-0732">Signal</keyword>
<name>A0ABM0GVL0_SACKO</name>
<feature type="chain" id="PRO_5045041206" evidence="2">
    <location>
        <begin position="19"/>
        <end position="167"/>
    </location>
</feature>
<organism evidence="3 4">
    <name type="scientific">Saccoglossus kowalevskii</name>
    <name type="common">Acorn worm</name>
    <dbReference type="NCBI Taxonomy" id="10224"/>
    <lineage>
        <taxon>Eukaryota</taxon>
        <taxon>Metazoa</taxon>
        <taxon>Hemichordata</taxon>
        <taxon>Enteropneusta</taxon>
        <taxon>Harrimaniidae</taxon>
        <taxon>Saccoglossus</taxon>
    </lineage>
</organism>
<evidence type="ECO:0000313" key="3">
    <source>
        <dbReference type="Proteomes" id="UP000694865"/>
    </source>
</evidence>
<keyword evidence="3" id="KW-1185">Reference proteome</keyword>
<dbReference type="Proteomes" id="UP000694865">
    <property type="component" value="Unplaced"/>
</dbReference>